<protein>
    <submittedName>
        <fullName evidence="2">Uncharacterized protein</fullName>
    </submittedName>
</protein>
<keyword evidence="1" id="KW-0472">Membrane</keyword>
<accession>A0ABQ2U9S2</accession>
<dbReference type="InterPro" id="IPR013783">
    <property type="entry name" value="Ig-like_fold"/>
</dbReference>
<reference evidence="3" key="1">
    <citation type="journal article" date="2019" name="Int. J. Syst. Evol. Microbiol.">
        <title>The Global Catalogue of Microorganisms (GCM) 10K type strain sequencing project: providing services to taxonomists for standard genome sequencing and annotation.</title>
        <authorList>
            <consortium name="The Broad Institute Genomics Platform"/>
            <consortium name="The Broad Institute Genome Sequencing Center for Infectious Disease"/>
            <person name="Wu L."/>
            <person name="Ma J."/>
        </authorList>
    </citation>
    <scope>NUCLEOTIDE SEQUENCE [LARGE SCALE GENOMIC DNA]</scope>
    <source>
        <strain evidence="3">JCM 3296</strain>
    </source>
</reference>
<sequence length="291" mass="31027">MTASLTTQIAYPDDVKDKLDKKEPLTPDLQEKKDRVDRFNRSLTHAAGLIPKWDGKAARYRIFFMLFLGLTTAGGTFGLLWAIFTSPDLGKIIGSAAVTVSGLLLAGLVNPLQTMERDIIFRRWADMITMTFLVQAADPDLTPRRLTSAADKASARFAALAGSYAAVANKTLEVLKVDASAGAAADEEDEEDEAPSLTVQQIAALDSVTGEEIKPITITAEGADDLKFTAEGLAAVGDVKIADETKGVITGTVGDTPDEYPITVKVQSAKTKLTATTTFTWTVKAAPEATS</sequence>
<keyword evidence="1" id="KW-1133">Transmembrane helix</keyword>
<dbReference type="Gene3D" id="2.60.40.10">
    <property type="entry name" value="Immunoglobulins"/>
    <property type="match status" value="1"/>
</dbReference>
<dbReference type="Proteomes" id="UP000649573">
    <property type="component" value="Unassembled WGS sequence"/>
</dbReference>
<evidence type="ECO:0000313" key="3">
    <source>
        <dbReference type="Proteomes" id="UP000649573"/>
    </source>
</evidence>
<feature type="transmembrane region" description="Helical" evidence="1">
    <location>
        <begin position="90"/>
        <end position="112"/>
    </location>
</feature>
<name>A0ABQ2U9S2_9PSEU</name>
<dbReference type="RefSeq" id="WP_189251576.1">
    <property type="nucleotide sequence ID" value="NZ_BMRE01000001.1"/>
</dbReference>
<keyword evidence="1" id="KW-0812">Transmembrane</keyword>
<evidence type="ECO:0000313" key="2">
    <source>
        <dbReference type="EMBL" id="GGU14121.1"/>
    </source>
</evidence>
<organism evidence="2 3">
    <name type="scientific">Lentzea flava</name>
    <dbReference type="NCBI Taxonomy" id="103732"/>
    <lineage>
        <taxon>Bacteria</taxon>
        <taxon>Bacillati</taxon>
        <taxon>Actinomycetota</taxon>
        <taxon>Actinomycetes</taxon>
        <taxon>Pseudonocardiales</taxon>
        <taxon>Pseudonocardiaceae</taxon>
        <taxon>Lentzea</taxon>
    </lineage>
</organism>
<gene>
    <name evidence="2" type="ORF">GCM10010178_01840</name>
</gene>
<dbReference type="EMBL" id="BMRE01000001">
    <property type="protein sequence ID" value="GGU14121.1"/>
    <property type="molecule type" value="Genomic_DNA"/>
</dbReference>
<keyword evidence="3" id="KW-1185">Reference proteome</keyword>
<feature type="transmembrane region" description="Helical" evidence="1">
    <location>
        <begin position="62"/>
        <end position="84"/>
    </location>
</feature>
<proteinExistence type="predicted"/>
<comment type="caution">
    <text evidence="2">The sequence shown here is derived from an EMBL/GenBank/DDBJ whole genome shotgun (WGS) entry which is preliminary data.</text>
</comment>
<evidence type="ECO:0000256" key="1">
    <source>
        <dbReference type="SAM" id="Phobius"/>
    </source>
</evidence>